<feature type="region of interest" description="Disordered" evidence="1">
    <location>
        <begin position="103"/>
        <end position="200"/>
    </location>
</feature>
<evidence type="ECO:0000256" key="1">
    <source>
        <dbReference type="SAM" id="MobiDB-lite"/>
    </source>
</evidence>
<gene>
    <name evidence="3" type="ORF">D9C73_003396</name>
</gene>
<keyword evidence="4" id="KW-1185">Reference proteome</keyword>
<keyword evidence="3" id="KW-0675">Receptor</keyword>
<proteinExistence type="predicted"/>
<dbReference type="STRING" id="240159.A0A4V6AMN4"/>
<feature type="compositionally biased region" description="Basic and acidic residues" evidence="1">
    <location>
        <begin position="165"/>
        <end position="199"/>
    </location>
</feature>
<reference evidence="3 4" key="1">
    <citation type="submission" date="2019-01" db="EMBL/GenBank/DDBJ databases">
        <title>Genome Assembly of Collichthys lucidus.</title>
        <authorList>
            <person name="Cai M."/>
            <person name="Xiao S."/>
        </authorList>
    </citation>
    <scope>NUCLEOTIDE SEQUENCE [LARGE SCALE GENOMIC DNA]</scope>
    <source>
        <strain evidence="3">JT15FE1705JMU</strain>
        <tissue evidence="3">Muscle</tissue>
    </source>
</reference>
<evidence type="ECO:0000256" key="2">
    <source>
        <dbReference type="SAM" id="SignalP"/>
    </source>
</evidence>
<dbReference type="AlphaFoldDB" id="A0A4V6AMN4"/>
<sequence length="251" mass="27268">METWAGFCPGLHLSLGIWLVVAAHTLQNTKAEITCASCPSPVQLHLEVLQLGTRTKATQEPGTLQNIRVEFRELGFTDQNTGVEDDHETGEDVPQFRQDASLDGVSAKDDAPGSSEESQRGGDKDGGPDTGEDAALRRARRSGPEFAEFSESGWTGRSGVGAGAPEDRGSLLDGHKQGRSEFRWNRDEGRGNNRQDEPKLTSSTFALTGDSAHNHAVVYWSGQNSSRYILSSWVNKLRDAPERRLGAQSCS</sequence>
<name>A0A4V6AMN4_COLLU</name>
<feature type="chain" id="PRO_5020489492" evidence="2">
    <location>
        <begin position="32"/>
        <end position="251"/>
    </location>
</feature>
<evidence type="ECO:0000313" key="3">
    <source>
        <dbReference type="EMBL" id="TKS69332.1"/>
    </source>
</evidence>
<feature type="signal peptide" evidence="2">
    <location>
        <begin position="1"/>
        <end position="31"/>
    </location>
</feature>
<dbReference type="Proteomes" id="UP000298787">
    <property type="component" value="Chromosome 3"/>
</dbReference>
<accession>A0A4V6AMN4</accession>
<keyword evidence="2" id="KW-0732">Signal</keyword>
<protein>
    <submittedName>
        <fullName evidence="3">VPS10 domain-containing receptor</fullName>
    </submittedName>
</protein>
<feature type="compositionally biased region" description="Basic and acidic residues" evidence="1">
    <location>
        <begin position="106"/>
        <end position="127"/>
    </location>
</feature>
<dbReference type="EMBL" id="CM014080">
    <property type="protein sequence ID" value="TKS69332.1"/>
    <property type="molecule type" value="Genomic_DNA"/>
</dbReference>
<organism evidence="3 4">
    <name type="scientific">Collichthys lucidus</name>
    <name type="common">Big head croaker</name>
    <name type="synonym">Sciaena lucida</name>
    <dbReference type="NCBI Taxonomy" id="240159"/>
    <lineage>
        <taxon>Eukaryota</taxon>
        <taxon>Metazoa</taxon>
        <taxon>Chordata</taxon>
        <taxon>Craniata</taxon>
        <taxon>Vertebrata</taxon>
        <taxon>Euteleostomi</taxon>
        <taxon>Actinopterygii</taxon>
        <taxon>Neopterygii</taxon>
        <taxon>Teleostei</taxon>
        <taxon>Neoteleostei</taxon>
        <taxon>Acanthomorphata</taxon>
        <taxon>Eupercaria</taxon>
        <taxon>Sciaenidae</taxon>
        <taxon>Collichthys</taxon>
    </lineage>
</organism>
<evidence type="ECO:0000313" key="4">
    <source>
        <dbReference type="Proteomes" id="UP000298787"/>
    </source>
</evidence>